<dbReference type="Proteomes" id="UP001589789">
    <property type="component" value="Unassembled WGS sequence"/>
</dbReference>
<keyword evidence="4" id="KW-1185">Reference proteome</keyword>
<reference evidence="3 4" key="1">
    <citation type="submission" date="2024-09" db="EMBL/GenBank/DDBJ databases">
        <authorList>
            <person name="Sun Q."/>
            <person name="Mori K."/>
        </authorList>
    </citation>
    <scope>NUCLEOTIDE SEQUENCE [LARGE SCALE GENOMIC DNA]</scope>
    <source>
        <strain evidence="3 4">CCM 7468</strain>
    </source>
</reference>
<dbReference type="Pfam" id="PF13610">
    <property type="entry name" value="DDE_Tnp_IS240"/>
    <property type="match status" value="1"/>
</dbReference>
<dbReference type="InterPro" id="IPR052183">
    <property type="entry name" value="IS_Transposase"/>
</dbReference>
<dbReference type="PANTHER" id="PTHR35528">
    <property type="entry name" value="BLL1675 PROTEIN"/>
    <property type="match status" value="1"/>
</dbReference>
<evidence type="ECO:0000313" key="3">
    <source>
        <dbReference type="EMBL" id="MFC0386610.1"/>
    </source>
</evidence>
<evidence type="ECO:0000256" key="1">
    <source>
        <dbReference type="SAM" id="MobiDB-lite"/>
    </source>
</evidence>
<name>A0ABV6ISP1_9PROT</name>
<evidence type="ECO:0000259" key="2">
    <source>
        <dbReference type="Pfam" id="PF13610"/>
    </source>
</evidence>
<protein>
    <submittedName>
        <fullName evidence="3">DDE-type integrase/transposase/recombinase</fullName>
    </submittedName>
</protein>
<dbReference type="InterPro" id="IPR032874">
    <property type="entry name" value="DDE_dom"/>
</dbReference>
<organism evidence="3 4">
    <name type="scientific">Muricoccus vinaceus</name>
    <dbReference type="NCBI Taxonomy" id="424704"/>
    <lineage>
        <taxon>Bacteria</taxon>
        <taxon>Pseudomonadati</taxon>
        <taxon>Pseudomonadota</taxon>
        <taxon>Alphaproteobacteria</taxon>
        <taxon>Acetobacterales</taxon>
        <taxon>Roseomonadaceae</taxon>
        <taxon>Muricoccus</taxon>
    </lineage>
</organism>
<accession>A0ABV6ISP1</accession>
<dbReference type="EMBL" id="JBHLVZ010000036">
    <property type="protein sequence ID" value="MFC0386610.1"/>
    <property type="molecule type" value="Genomic_DNA"/>
</dbReference>
<dbReference type="PANTHER" id="PTHR35528:SF3">
    <property type="entry name" value="BLL1675 PROTEIN"/>
    <property type="match status" value="1"/>
</dbReference>
<dbReference type="RefSeq" id="WP_377051243.1">
    <property type="nucleotide sequence ID" value="NZ_JBHLVZ010000036.1"/>
</dbReference>
<sequence>MTAPACPSFVGHSFPPEVIRRAFWPLFKLSLILRIVEAPLASRGILICQGALRHRSRKFCHAFVREIRPWLPRTIDRWHLDEAALKTNGATHWLWRAIGRAGLIPDMLAQGRQDQQASRRSLRKLLKWRMWPSRVMVIDKLASQGAARKRVTPPRDRRSTKRVEQPNRELV</sequence>
<feature type="region of interest" description="Disordered" evidence="1">
    <location>
        <begin position="146"/>
        <end position="171"/>
    </location>
</feature>
<gene>
    <name evidence="3" type="ORF">ACFFIC_13795</name>
</gene>
<proteinExistence type="predicted"/>
<comment type="caution">
    <text evidence="3">The sequence shown here is derived from an EMBL/GenBank/DDBJ whole genome shotgun (WGS) entry which is preliminary data.</text>
</comment>
<feature type="compositionally biased region" description="Basic and acidic residues" evidence="1">
    <location>
        <begin position="153"/>
        <end position="171"/>
    </location>
</feature>
<feature type="domain" description="DDE" evidence="2">
    <location>
        <begin position="77"/>
        <end position="153"/>
    </location>
</feature>
<evidence type="ECO:0000313" key="4">
    <source>
        <dbReference type="Proteomes" id="UP001589789"/>
    </source>
</evidence>